<gene>
    <name evidence="3" type="ORF">GPY51_05820</name>
</gene>
<dbReference type="Pfam" id="PF02120">
    <property type="entry name" value="Flg_hook"/>
    <property type="match status" value="1"/>
</dbReference>
<sequence length="376" mass="41267">MNPLTAIGRKDVSSLPTSSPAEADADLQRRFEQAITSHAANTRQSTTRQTEQPLTNTTANHEPADQHATHDSDEELPLFDSPQPAIDDLRKQALPLTGHDMPAPHQNQKKNLSAPAHRLNEIANEIKESLSAPGVPTRQSNLNALSDSDLKPVDITVTSNPDTAMMQTTPGRSPSQPDTQHSAIPHQQTDPTLPIPARNANEINPAEGKTRDEIETSHLLVLKPKESDSQSSDSGGSDGKTPFFPQTQFLPGERILATMQATSTISPLLEVLIDKLSVEISIELTQQPRPATLHLTLPNLGALEIQLTSEHGKLQIEILANPAAQQLLKQARFELIERLQLLYPTQTVELSLPPQTDSEHGSRQRRSVYEEWKKDA</sequence>
<feature type="domain" description="Flagellar hook-length control protein-like C-terminal" evidence="2">
    <location>
        <begin position="286"/>
        <end position="340"/>
    </location>
</feature>
<dbReference type="Gene3D" id="3.30.750.140">
    <property type="match status" value="1"/>
</dbReference>
<dbReference type="NCBIfam" id="TIGR02514">
    <property type="entry name" value="type_III_yscP"/>
    <property type="match status" value="1"/>
</dbReference>
<dbReference type="InterPro" id="IPR038610">
    <property type="entry name" value="FliK-like_C_sf"/>
</dbReference>
<feature type="compositionally biased region" description="Basic and acidic residues" evidence="1">
    <location>
        <begin position="357"/>
        <end position="376"/>
    </location>
</feature>
<dbReference type="InterPro" id="IPR013354">
    <property type="entry name" value="T3SS_YscP_C"/>
</dbReference>
<reference evidence="3 4" key="1">
    <citation type="submission" date="2019-12" db="EMBL/GenBank/DDBJ databases">
        <title>Engineering Photorhabdus to improve their lethality against agricultural pests.</title>
        <authorList>
            <person name="Machado R.A.R."/>
        </authorList>
    </citation>
    <scope>NUCLEOTIDE SEQUENCE [LARGE SCALE GENOMIC DNA]</scope>
    <source>
        <strain evidence="3 4">EN01</strain>
    </source>
</reference>
<dbReference type="RefSeq" id="WP_011147910.1">
    <property type="nucleotide sequence ID" value="NZ_CAWPGE010000021.1"/>
</dbReference>
<dbReference type="OMA" id="CSHNREE"/>
<dbReference type="GeneID" id="48850001"/>
<dbReference type="KEGG" id="plum:A4R40_18755"/>
<feature type="compositionally biased region" description="Polar residues" evidence="1">
    <location>
        <begin position="34"/>
        <end position="60"/>
    </location>
</feature>
<feature type="compositionally biased region" description="Basic and acidic residues" evidence="1">
    <location>
        <begin position="62"/>
        <end position="71"/>
    </location>
</feature>
<evidence type="ECO:0000313" key="3">
    <source>
        <dbReference type="EMBL" id="NDL38309.1"/>
    </source>
</evidence>
<feature type="region of interest" description="Disordered" evidence="1">
    <location>
        <begin position="352"/>
        <end position="376"/>
    </location>
</feature>
<feature type="compositionally biased region" description="Polar residues" evidence="1">
    <location>
        <begin position="156"/>
        <end position="191"/>
    </location>
</feature>
<feature type="region of interest" description="Disordered" evidence="1">
    <location>
        <begin position="1"/>
        <end position="112"/>
    </location>
</feature>
<organism evidence="3 4">
    <name type="scientific">Photorhabdus laumondii subsp. laumondii</name>
    <name type="common">Photorhabdus luminescens subsp. laumondii</name>
    <dbReference type="NCBI Taxonomy" id="141679"/>
    <lineage>
        <taxon>Bacteria</taxon>
        <taxon>Pseudomonadati</taxon>
        <taxon>Pseudomonadota</taxon>
        <taxon>Gammaproteobacteria</taxon>
        <taxon>Enterobacterales</taxon>
        <taxon>Morganellaceae</taxon>
        <taxon>Photorhabdus</taxon>
    </lineage>
</organism>
<protein>
    <submittedName>
        <fullName evidence="3">Type III secretion system needle length determinant</fullName>
    </submittedName>
</protein>
<evidence type="ECO:0000259" key="2">
    <source>
        <dbReference type="Pfam" id="PF02120"/>
    </source>
</evidence>
<feature type="compositionally biased region" description="Polar residues" evidence="1">
    <location>
        <begin position="137"/>
        <end position="146"/>
    </location>
</feature>
<proteinExistence type="predicted"/>
<accession>A0A6L9JH03</accession>
<dbReference type="CDD" id="cd17467">
    <property type="entry name" value="T3SS_YscP_C"/>
    <property type="match status" value="1"/>
</dbReference>
<name>A0A6L9JH03_PHOLM</name>
<evidence type="ECO:0000256" key="1">
    <source>
        <dbReference type="SAM" id="MobiDB-lite"/>
    </source>
</evidence>
<dbReference type="Proteomes" id="UP000479300">
    <property type="component" value="Unassembled WGS sequence"/>
</dbReference>
<dbReference type="InterPro" id="IPR021136">
    <property type="entry name" value="Flagellar_hook_control-like_C"/>
</dbReference>
<evidence type="ECO:0000313" key="4">
    <source>
        <dbReference type="Proteomes" id="UP000479300"/>
    </source>
</evidence>
<comment type="caution">
    <text evidence="3">The sequence shown here is derived from an EMBL/GenBank/DDBJ whole genome shotgun (WGS) entry which is preliminary data.</text>
</comment>
<feature type="region of interest" description="Disordered" evidence="1">
    <location>
        <begin position="128"/>
        <end position="246"/>
    </location>
</feature>
<dbReference type="AlphaFoldDB" id="A0A6L9JH03"/>
<dbReference type="EMBL" id="WSFA01000010">
    <property type="protein sequence ID" value="NDL38309.1"/>
    <property type="molecule type" value="Genomic_DNA"/>
</dbReference>